<accession>B3PVM5</accession>
<name>B3PVM5_RHIE6</name>
<protein>
    <submittedName>
        <fullName evidence="1">Uncharacterized protein</fullName>
    </submittedName>
</protein>
<sequence>MLGADQVHWGRLIVSTFREELMDVKYFADLRTNFIRMYYREGCKPFIEIQRAIDEKMPPFDEPPSEYDIESGEPPHLVEWLEAEMALNVLGYSCLSMLSNSLKIAFMNIERQFRFKPSAEAKKTLFKQGFVMGYKGVLSEILDTDWSDCPADLAIIEQVVLARNITQHMDDHSGFDAYYDESTIRKHPRLFFVGGDKEELDPEDPSSWFGRRVEVTETDLFRAIEEVEKLVEYIVSREDKAFKWRMGTQ</sequence>
<dbReference type="EMBL" id="CP001074">
    <property type="protein sequence ID" value="ACE92245.1"/>
    <property type="molecule type" value="Genomic_DNA"/>
</dbReference>
<evidence type="ECO:0000313" key="1">
    <source>
        <dbReference type="EMBL" id="ACE92245.1"/>
    </source>
</evidence>
<organism evidence="1 2">
    <name type="scientific">Rhizobium etli (strain CIAT 652)</name>
    <dbReference type="NCBI Taxonomy" id="491916"/>
    <lineage>
        <taxon>Bacteria</taxon>
        <taxon>Pseudomonadati</taxon>
        <taxon>Pseudomonadota</taxon>
        <taxon>Alphaproteobacteria</taxon>
        <taxon>Hyphomicrobiales</taxon>
        <taxon>Rhizobiaceae</taxon>
        <taxon>Rhizobium/Agrobacterium group</taxon>
        <taxon>Rhizobium</taxon>
    </lineage>
</organism>
<dbReference type="HOGENOM" id="CLU_1249735_0_0_5"/>
<dbReference type="Proteomes" id="UP000008817">
    <property type="component" value="Chromosome"/>
</dbReference>
<proteinExistence type="predicted"/>
<dbReference type="AlphaFoldDB" id="B3PVM5"/>
<dbReference type="KEGG" id="rec:RHECIAT_CH0003297"/>
<dbReference type="eggNOG" id="ENOG50301VJ">
    <property type="taxonomic scope" value="Bacteria"/>
</dbReference>
<gene>
    <name evidence="1" type="ordered locus">RHECIAT_CH0003297</name>
</gene>
<evidence type="ECO:0000313" key="2">
    <source>
        <dbReference type="Proteomes" id="UP000008817"/>
    </source>
</evidence>
<reference evidence="1 2" key="1">
    <citation type="submission" date="2008-04" db="EMBL/GenBank/DDBJ databases">
        <title>Genome diversity and DNA divergence of Rhizobium etli.</title>
        <authorList>
            <person name="Gonzalez V."/>
            <person name="Acosta J.L."/>
            <person name="Santamaria R.I."/>
            <person name="Bustos P."/>
            <person name="Hernandez-Gonzalez I.L."/>
            <person name="Fernandez J.L."/>
            <person name="Diaz R."/>
            <person name="Flores M."/>
            <person name="Mora J."/>
            <person name="Palacios R."/>
            <person name="Davila G."/>
        </authorList>
    </citation>
    <scope>NUCLEOTIDE SEQUENCE [LARGE SCALE GENOMIC DNA]</scope>
    <source>
        <strain evidence="1 2">CIAT 652</strain>
    </source>
</reference>